<dbReference type="Proteomes" id="UP000557193">
    <property type="component" value="Unassembled WGS sequence"/>
</dbReference>
<dbReference type="EMBL" id="JACHLL010000006">
    <property type="protein sequence ID" value="MBB6343008.1"/>
    <property type="molecule type" value="Genomic_DNA"/>
</dbReference>
<sequence>MSAIQILKEKLVGNFYSRFSVGDAFDLYFDGFWLITNNIESPDEGSLNQQFAGTYQPATEAIDKEDIAKTIILCSTLRKNIVDVTLSKDSALILKFENGVDLVFPTNTEIVDWHWAINENGNDPFLGCIVGCFSPGEIYIGNC</sequence>
<dbReference type="AlphaFoldDB" id="A0A7X0ET55"/>
<evidence type="ECO:0000313" key="1">
    <source>
        <dbReference type="EMBL" id="MBB6343008.1"/>
    </source>
</evidence>
<dbReference type="RefSeq" id="WP_184684917.1">
    <property type="nucleotide sequence ID" value="NZ_JACHLL010000006.1"/>
</dbReference>
<protein>
    <submittedName>
        <fullName evidence="1">Uncharacterized protein</fullName>
    </submittedName>
</protein>
<name>A0A7X0ET55_9PSED</name>
<keyword evidence="2" id="KW-1185">Reference proteome</keyword>
<accession>A0A7X0ET55</accession>
<reference evidence="1 2" key="1">
    <citation type="submission" date="2020-08" db="EMBL/GenBank/DDBJ databases">
        <title>Functional genomics of gut bacteria from endangered species of beetles.</title>
        <authorList>
            <person name="Carlos-Shanley C."/>
        </authorList>
    </citation>
    <scope>NUCLEOTIDE SEQUENCE [LARGE SCALE GENOMIC DNA]</scope>
    <source>
        <strain evidence="1 2">S00202</strain>
    </source>
</reference>
<gene>
    <name evidence="1" type="ORF">HNP49_003196</name>
</gene>
<proteinExistence type="predicted"/>
<comment type="caution">
    <text evidence="1">The sequence shown here is derived from an EMBL/GenBank/DDBJ whole genome shotgun (WGS) entry which is preliminary data.</text>
</comment>
<evidence type="ECO:0000313" key="2">
    <source>
        <dbReference type="Proteomes" id="UP000557193"/>
    </source>
</evidence>
<organism evidence="1 2">
    <name type="scientific">Pseudomonas fluvialis</name>
    <dbReference type="NCBI Taxonomy" id="1793966"/>
    <lineage>
        <taxon>Bacteria</taxon>
        <taxon>Pseudomonadati</taxon>
        <taxon>Pseudomonadota</taxon>
        <taxon>Gammaproteobacteria</taxon>
        <taxon>Pseudomonadales</taxon>
        <taxon>Pseudomonadaceae</taxon>
        <taxon>Pseudomonas</taxon>
    </lineage>
</organism>